<reference evidence="7 8" key="1">
    <citation type="submission" date="2020-02" db="EMBL/GenBank/DDBJ databases">
        <authorList>
            <person name="Zheng R.K."/>
            <person name="Sun C.M."/>
        </authorList>
    </citation>
    <scope>NUCLEOTIDE SEQUENCE [LARGE SCALE GENOMIC DNA]</scope>
    <source>
        <strain evidence="8">zrk13</strain>
    </source>
</reference>
<dbReference type="RefSeq" id="WP_258878147.1">
    <property type="nucleotide sequence ID" value="NZ_CP048914.1"/>
</dbReference>
<protein>
    <recommendedName>
        <fullName evidence="6">O-antigen ligase-related domain-containing protein</fullName>
    </recommendedName>
</protein>
<feature type="domain" description="O-antigen ligase-related" evidence="6">
    <location>
        <begin position="93"/>
        <end position="228"/>
    </location>
</feature>
<feature type="transmembrane region" description="Helical" evidence="5">
    <location>
        <begin position="87"/>
        <end position="120"/>
    </location>
</feature>
<feature type="transmembrane region" description="Helical" evidence="5">
    <location>
        <begin position="222"/>
        <end position="242"/>
    </location>
</feature>
<accession>A0A7L7KQH2</accession>
<dbReference type="InterPro" id="IPR007016">
    <property type="entry name" value="O-antigen_ligase-rel_domated"/>
</dbReference>
<feature type="transmembrane region" description="Helical" evidence="5">
    <location>
        <begin position="54"/>
        <end position="75"/>
    </location>
</feature>
<evidence type="ECO:0000313" key="8">
    <source>
        <dbReference type="Proteomes" id="UP000514720"/>
    </source>
</evidence>
<keyword evidence="3 5" id="KW-1133">Transmembrane helix</keyword>
<feature type="transmembrane region" description="Helical" evidence="5">
    <location>
        <begin position="20"/>
        <end position="42"/>
    </location>
</feature>
<keyword evidence="8" id="KW-1185">Reference proteome</keyword>
<evidence type="ECO:0000256" key="5">
    <source>
        <dbReference type="SAM" id="Phobius"/>
    </source>
</evidence>
<evidence type="ECO:0000256" key="3">
    <source>
        <dbReference type="ARBA" id="ARBA00022989"/>
    </source>
</evidence>
<keyword evidence="4 5" id="KW-0472">Membrane</keyword>
<gene>
    <name evidence="7" type="ORF">G4Z02_01810</name>
</gene>
<dbReference type="GO" id="GO:0016020">
    <property type="term" value="C:membrane"/>
    <property type="evidence" value="ECO:0007669"/>
    <property type="project" value="UniProtKB-SubCell"/>
</dbReference>
<dbReference type="EMBL" id="CP048914">
    <property type="protein sequence ID" value="QMS84532.1"/>
    <property type="molecule type" value="Genomic_DNA"/>
</dbReference>
<dbReference type="Proteomes" id="UP000514720">
    <property type="component" value="Chromosome"/>
</dbReference>
<feature type="transmembrane region" description="Helical" evidence="5">
    <location>
        <begin position="132"/>
        <end position="152"/>
    </location>
</feature>
<evidence type="ECO:0000256" key="1">
    <source>
        <dbReference type="ARBA" id="ARBA00004141"/>
    </source>
</evidence>
<keyword evidence="2 5" id="KW-0812">Transmembrane</keyword>
<comment type="subcellular location">
    <subcellularLocation>
        <location evidence="1">Membrane</location>
        <topology evidence="1">Multi-pass membrane protein</topology>
    </subcellularLocation>
</comment>
<evidence type="ECO:0000256" key="2">
    <source>
        <dbReference type="ARBA" id="ARBA00022692"/>
    </source>
</evidence>
<name>A0A7L7KQH2_9MOLU</name>
<sequence>MLFTGLSSNNGRSNKYLLEIVVIVVFVYCSYFLINFVSEIVINGFESALVARGSAAGILGTNSLIGTILLSAGLFEIYFSKYKFSRFIYIPVIIIIFVVSSSRVGVFLYLVFLIYSLVFLQKRKKTSLLSLLFLTILIMLMNHLGLFNYLIYRLEVTFDNSFSLSNILGERYFIIDGAYKIFLNNPFGIGFSAEKFNILLHQYYPNLPYFFEPNHSMTLFDFVYGGILFGVTVLTLSIILIVRFLRTKSKYVKIITFSFILYFLYGNINGTSLYSLNNGQNHRLYLFSVLFIILSHKISKHVGRIENESGR</sequence>
<evidence type="ECO:0000259" key="6">
    <source>
        <dbReference type="Pfam" id="PF04932"/>
    </source>
</evidence>
<dbReference type="Pfam" id="PF04932">
    <property type="entry name" value="Wzy_C"/>
    <property type="match status" value="1"/>
</dbReference>
<dbReference type="AlphaFoldDB" id="A0A7L7KQH2"/>
<proteinExistence type="predicted"/>
<evidence type="ECO:0000256" key="4">
    <source>
        <dbReference type="ARBA" id="ARBA00023136"/>
    </source>
</evidence>
<evidence type="ECO:0000313" key="7">
    <source>
        <dbReference type="EMBL" id="QMS84532.1"/>
    </source>
</evidence>
<dbReference type="KEGG" id="xcl:G4Z02_01810"/>
<feature type="transmembrane region" description="Helical" evidence="5">
    <location>
        <begin position="254"/>
        <end position="276"/>
    </location>
</feature>
<organism evidence="7 8">
    <name type="scientific">Candidatus Xianfuyuplasma coldseepsis</name>
    <dbReference type="NCBI Taxonomy" id="2782163"/>
    <lineage>
        <taxon>Bacteria</taxon>
        <taxon>Bacillati</taxon>
        <taxon>Mycoplasmatota</taxon>
        <taxon>Mollicutes</taxon>
        <taxon>Candidatus Izemoplasmatales</taxon>
        <taxon>Candidatus Izemoplasmataceae</taxon>
        <taxon>Candidatus Xianfuyuplasma</taxon>
    </lineage>
</organism>